<comment type="caution">
    <text evidence="2">The sequence shown here is derived from an EMBL/GenBank/DDBJ whole genome shotgun (WGS) entry which is preliminary data.</text>
</comment>
<gene>
    <name evidence="2" type="ORF">DCC88_10180</name>
</gene>
<evidence type="ECO:0000259" key="1">
    <source>
        <dbReference type="PROSITE" id="PS50263"/>
    </source>
</evidence>
<dbReference type="SUPFAM" id="SSF56317">
    <property type="entry name" value="Carbon-nitrogen hydrolase"/>
    <property type="match status" value="1"/>
</dbReference>
<sequence>MGKVLIKNLAMYNNQIIIATSQYLAETLNSFAEWESKQFVFYGEVAAQKPHLLLYPEYGSVELILCNKDIKNQNPLSQVQAIQHLHHKYMTTFEKLAKINNCHIVTPSFPIIENNILSNRCYWVSPYKGVEGYQDKLIPTPYERANLNLNYKHKAMQLFKINNINFGIQICYDSEFPFLIYDSAHKGMDILLIPSCTDAVSGLHRVNIGAQARALENQIYTVVSSITCYSDWCDIIYDSGGYCSCYATPDLGFPPNGIIGKKAVNEIGWLVVNLDTTLLQNVRKLGSVTNYQDATTFFNNSL</sequence>
<dbReference type="PANTHER" id="PTHR23088">
    <property type="entry name" value="NITRILASE-RELATED"/>
    <property type="match status" value="1"/>
</dbReference>
<dbReference type="EMBL" id="QOVW01000085">
    <property type="protein sequence ID" value="RDB35465.1"/>
    <property type="molecule type" value="Genomic_DNA"/>
</dbReference>
<dbReference type="InterPro" id="IPR036526">
    <property type="entry name" value="C-N_Hydrolase_sf"/>
</dbReference>
<dbReference type="InterPro" id="IPR003010">
    <property type="entry name" value="C-N_Hydrolase"/>
</dbReference>
<dbReference type="Proteomes" id="UP000253934">
    <property type="component" value="Unassembled WGS sequence"/>
</dbReference>
<organism evidence="2 3">
    <name type="scientific">Spirobacillus cienkowskii</name>
    <dbReference type="NCBI Taxonomy" id="495820"/>
    <lineage>
        <taxon>Bacteria</taxon>
        <taxon>Pseudomonadati</taxon>
        <taxon>Bdellovibrionota</taxon>
        <taxon>Oligoflexia</taxon>
        <taxon>Silvanigrellales</taxon>
        <taxon>Spirobacillus</taxon>
    </lineage>
</organism>
<protein>
    <recommendedName>
        <fullName evidence="1">CN hydrolase domain-containing protein</fullName>
    </recommendedName>
</protein>
<dbReference type="Pfam" id="PF00795">
    <property type="entry name" value="CN_hydrolase"/>
    <property type="match status" value="1"/>
</dbReference>
<proteinExistence type="predicted"/>
<keyword evidence="3" id="KW-1185">Reference proteome</keyword>
<dbReference type="AlphaFoldDB" id="A0A369KRY1"/>
<dbReference type="PROSITE" id="PS50263">
    <property type="entry name" value="CN_HYDROLASE"/>
    <property type="match status" value="1"/>
</dbReference>
<name>A0A369KRY1_9BACT</name>
<evidence type="ECO:0000313" key="3">
    <source>
        <dbReference type="Proteomes" id="UP000253934"/>
    </source>
</evidence>
<dbReference type="PANTHER" id="PTHR23088:SF50">
    <property type="entry name" value="HYDROLASE YHCX"/>
    <property type="match status" value="1"/>
</dbReference>
<reference evidence="2" key="1">
    <citation type="submission" date="2018-04" db="EMBL/GenBank/DDBJ databases">
        <title>Draft genome sequence of the Candidatus Spirobacillus cienkowskii, a pathogen of freshwater Daphnia species, reconstructed from hemolymph metagenomic reads.</title>
        <authorList>
            <person name="Bresciani L."/>
            <person name="Lemos L.N."/>
            <person name="Wale N."/>
            <person name="Lin J.Y."/>
            <person name="Fernandes G.R."/>
            <person name="Duffy M.A."/>
            <person name="Rodrigues J.M."/>
        </authorList>
    </citation>
    <scope>NUCLEOTIDE SEQUENCE [LARGE SCALE GENOMIC DNA]</scope>
    <source>
        <strain evidence="2">Binning01</strain>
    </source>
</reference>
<dbReference type="Gene3D" id="3.60.110.10">
    <property type="entry name" value="Carbon-nitrogen hydrolase"/>
    <property type="match status" value="1"/>
</dbReference>
<feature type="domain" description="CN hydrolase" evidence="1">
    <location>
        <begin position="16"/>
        <end position="276"/>
    </location>
</feature>
<evidence type="ECO:0000313" key="2">
    <source>
        <dbReference type="EMBL" id="RDB35465.1"/>
    </source>
</evidence>
<accession>A0A369KRY1</accession>